<feature type="compositionally biased region" description="Low complexity" evidence="13">
    <location>
        <begin position="148"/>
        <end position="157"/>
    </location>
</feature>
<evidence type="ECO:0000256" key="6">
    <source>
        <dbReference type="ARBA" id="ARBA00022902"/>
    </source>
</evidence>
<evidence type="ECO:0000313" key="16">
    <source>
        <dbReference type="EMBL" id="CAL4078958.1"/>
    </source>
</evidence>
<feature type="domain" description="SAM" evidence="14">
    <location>
        <begin position="1913"/>
        <end position="1958"/>
    </location>
</feature>
<dbReference type="SUPFAM" id="SSF50156">
    <property type="entry name" value="PDZ domain-like"/>
    <property type="match status" value="1"/>
</dbReference>
<dbReference type="InterPro" id="IPR040645">
    <property type="entry name" value="Neurabin-1/2_PDZ"/>
</dbReference>
<reference evidence="16 17" key="1">
    <citation type="submission" date="2024-05" db="EMBL/GenBank/DDBJ databases">
        <authorList>
            <person name="Wallberg A."/>
        </authorList>
    </citation>
    <scope>NUCLEOTIDE SEQUENCE [LARGE SCALE GENOMIC DNA]</scope>
</reference>
<keyword evidence="3" id="KW-0963">Cytoplasm</keyword>
<feature type="compositionally biased region" description="Polar residues" evidence="13">
    <location>
        <begin position="685"/>
        <end position="716"/>
    </location>
</feature>
<comment type="caution">
    <text evidence="16">The sequence shown here is derived from an EMBL/GenBank/DDBJ whole genome shotgun (WGS) entry which is preliminary data.</text>
</comment>
<evidence type="ECO:0000256" key="13">
    <source>
        <dbReference type="SAM" id="MobiDB-lite"/>
    </source>
</evidence>
<feature type="compositionally biased region" description="Low complexity" evidence="13">
    <location>
        <begin position="1523"/>
        <end position="1533"/>
    </location>
</feature>
<accession>A0AAV2QD72</accession>
<dbReference type="SMART" id="SM00454">
    <property type="entry name" value="SAM"/>
    <property type="match status" value="1"/>
</dbReference>
<organism evidence="16 17">
    <name type="scientific">Meganyctiphanes norvegica</name>
    <name type="common">Northern krill</name>
    <name type="synonym">Thysanopoda norvegica</name>
    <dbReference type="NCBI Taxonomy" id="48144"/>
    <lineage>
        <taxon>Eukaryota</taxon>
        <taxon>Metazoa</taxon>
        <taxon>Ecdysozoa</taxon>
        <taxon>Arthropoda</taxon>
        <taxon>Crustacea</taxon>
        <taxon>Multicrustacea</taxon>
        <taxon>Malacostraca</taxon>
        <taxon>Eumalacostraca</taxon>
        <taxon>Eucarida</taxon>
        <taxon>Euphausiacea</taxon>
        <taxon>Euphausiidae</taxon>
        <taxon>Meganyctiphanes</taxon>
    </lineage>
</organism>
<protein>
    <recommendedName>
        <fullName evidence="18">Neurabin-1</fullName>
    </recommendedName>
</protein>
<feature type="compositionally biased region" description="Low complexity" evidence="13">
    <location>
        <begin position="436"/>
        <end position="446"/>
    </location>
</feature>
<dbReference type="InterPro" id="IPR001660">
    <property type="entry name" value="SAM"/>
</dbReference>
<dbReference type="Gene3D" id="2.30.42.10">
    <property type="match status" value="1"/>
</dbReference>
<dbReference type="Proteomes" id="UP001497623">
    <property type="component" value="Unassembled WGS sequence"/>
</dbReference>
<feature type="region of interest" description="Disordered" evidence="13">
    <location>
        <begin position="1850"/>
        <end position="1904"/>
    </location>
</feature>
<dbReference type="GO" id="GO:0031175">
    <property type="term" value="P:neuron projection development"/>
    <property type="evidence" value="ECO:0007669"/>
    <property type="project" value="TreeGrafter"/>
</dbReference>
<feature type="compositionally biased region" description="Polar residues" evidence="13">
    <location>
        <begin position="97"/>
        <end position="127"/>
    </location>
</feature>
<dbReference type="InterPro" id="IPR001478">
    <property type="entry name" value="PDZ"/>
</dbReference>
<keyword evidence="5" id="KW-0221">Differentiation</keyword>
<feature type="region of interest" description="Disordered" evidence="13">
    <location>
        <begin position="532"/>
        <end position="633"/>
    </location>
</feature>
<dbReference type="GO" id="GO:0030425">
    <property type="term" value="C:dendrite"/>
    <property type="evidence" value="ECO:0007669"/>
    <property type="project" value="TreeGrafter"/>
</dbReference>
<feature type="compositionally biased region" description="Basic and acidic residues" evidence="13">
    <location>
        <begin position="447"/>
        <end position="467"/>
    </location>
</feature>
<dbReference type="PROSITE" id="PS50105">
    <property type="entry name" value="SAM_DOMAIN"/>
    <property type="match status" value="1"/>
</dbReference>
<evidence type="ECO:0000259" key="15">
    <source>
        <dbReference type="PROSITE" id="PS50106"/>
    </source>
</evidence>
<keyword evidence="17" id="KW-1185">Reference proteome</keyword>
<feature type="compositionally biased region" description="Basic and acidic residues" evidence="13">
    <location>
        <begin position="1"/>
        <end position="37"/>
    </location>
</feature>
<dbReference type="InterPro" id="IPR013761">
    <property type="entry name" value="SAM/pointed_sf"/>
</dbReference>
<feature type="domain" description="PDZ" evidence="15">
    <location>
        <begin position="1075"/>
        <end position="1163"/>
    </location>
</feature>
<dbReference type="InterPro" id="IPR043446">
    <property type="entry name" value="Neurabin-like"/>
</dbReference>
<evidence type="ECO:0000313" key="17">
    <source>
        <dbReference type="Proteomes" id="UP001497623"/>
    </source>
</evidence>
<dbReference type="CDD" id="cd06790">
    <property type="entry name" value="PDZ_neurabin-like"/>
    <property type="match status" value="1"/>
</dbReference>
<feature type="compositionally biased region" description="Basic and acidic residues" evidence="13">
    <location>
        <begin position="55"/>
        <end position="68"/>
    </location>
</feature>
<evidence type="ECO:0000256" key="8">
    <source>
        <dbReference type="ARBA" id="ARBA00023054"/>
    </source>
</evidence>
<dbReference type="Pfam" id="PF00595">
    <property type="entry name" value="PDZ"/>
    <property type="match status" value="1"/>
</dbReference>
<evidence type="ECO:0000256" key="3">
    <source>
        <dbReference type="ARBA" id="ARBA00022490"/>
    </source>
</evidence>
<comment type="subcellular location">
    <subcellularLocation>
        <location evidence="1">Cytoplasm</location>
        <location evidence="1">Cytoskeleton</location>
    </subcellularLocation>
    <subcellularLocation>
        <location evidence="11">Synapse</location>
    </subcellularLocation>
</comment>
<name>A0AAV2QD72_MEGNR</name>
<dbReference type="SUPFAM" id="SSF47769">
    <property type="entry name" value="SAM/Pointed domain"/>
    <property type="match status" value="1"/>
</dbReference>
<feature type="compositionally biased region" description="Low complexity" evidence="13">
    <location>
        <begin position="129"/>
        <end position="140"/>
    </location>
</feature>
<feature type="region of interest" description="Disordered" evidence="13">
    <location>
        <begin position="1182"/>
        <end position="1264"/>
    </location>
</feature>
<feature type="compositionally biased region" description="Polar residues" evidence="13">
    <location>
        <begin position="907"/>
        <end position="919"/>
    </location>
</feature>
<feature type="region of interest" description="Disordered" evidence="13">
    <location>
        <begin position="1675"/>
        <end position="1699"/>
    </location>
</feature>
<evidence type="ECO:0000259" key="14">
    <source>
        <dbReference type="PROSITE" id="PS50105"/>
    </source>
</evidence>
<dbReference type="Gene3D" id="1.10.150.50">
    <property type="entry name" value="Transcription Factor, Ets-1"/>
    <property type="match status" value="1"/>
</dbReference>
<dbReference type="SMART" id="SM00228">
    <property type="entry name" value="PDZ"/>
    <property type="match status" value="1"/>
</dbReference>
<evidence type="ECO:0000256" key="11">
    <source>
        <dbReference type="ARBA" id="ARBA00034103"/>
    </source>
</evidence>
<feature type="non-terminal residue" evidence="16">
    <location>
        <position position="1"/>
    </location>
</feature>
<dbReference type="Pfam" id="PF00536">
    <property type="entry name" value="SAM_1"/>
    <property type="match status" value="1"/>
</dbReference>
<feature type="compositionally biased region" description="Polar residues" evidence="13">
    <location>
        <begin position="1793"/>
        <end position="1816"/>
    </location>
</feature>
<dbReference type="Pfam" id="PF17817">
    <property type="entry name" value="PDZ_5"/>
    <property type="match status" value="1"/>
</dbReference>
<evidence type="ECO:0000256" key="4">
    <source>
        <dbReference type="ARBA" id="ARBA00022553"/>
    </source>
</evidence>
<keyword evidence="8 12" id="KW-0175">Coiled coil</keyword>
<gene>
    <name evidence="16" type="ORF">MNOR_LOCUS10801</name>
</gene>
<feature type="region of interest" description="Disordered" evidence="13">
    <location>
        <begin position="907"/>
        <end position="973"/>
    </location>
</feature>
<evidence type="ECO:0000256" key="1">
    <source>
        <dbReference type="ARBA" id="ARBA00004245"/>
    </source>
</evidence>
<dbReference type="GO" id="GO:0019722">
    <property type="term" value="P:calcium-mediated signaling"/>
    <property type="evidence" value="ECO:0007669"/>
    <property type="project" value="TreeGrafter"/>
</dbReference>
<feature type="region of interest" description="Disordered" evidence="13">
    <location>
        <begin position="809"/>
        <end position="871"/>
    </location>
</feature>
<feature type="region of interest" description="Disordered" evidence="13">
    <location>
        <begin position="683"/>
        <end position="734"/>
    </location>
</feature>
<keyword evidence="6" id="KW-0524">Neurogenesis</keyword>
<evidence type="ECO:0008006" key="18">
    <source>
        <dbReference type="Google" id="ProtNLM"/>
    </source>
</evidence>
<keyword evidence="4" id="KW-0597">Phosphoprotein</keyword>
<feature type="compositionally biased region" description="Basic and acidic residues" evidence="13">
    <location>
        <begin position="333"/>
        <end position="346"/>
    </location>
</feature>
<feature type="region of interest" description="Disordered" evidence="13">
    <location>
        <begin position="1432"/>
        <end position="1472"/>
    </location>
</feature>
<keyword evidence="7" id="KW-0770">Synapse</keyword>
<dbReference type="GO" id="GO:0005737">
    <property type="term" value="C:cytoplasm"/>
    <property type="evidence" value="ECO:0007669"/>
    <property type="project" value="TreeGrafter"/>
</dbReference>
<feature type="compositionally biased region" description="Polar residues" evidence="13">
    <location>
        <begin position="549"/>
        <end position="568"/>
    </location>
</feature>
<dbReference type="GO" id="GO:0051015">
    <property type="term" value="F:actin filament binding"/>
    <property type="evidence" value="ECO:0007669"/>
    <property type="project" value="TreeGrafter"/>
</dbReference>
<proteinExistence type="predicted"/>
<feature type="coiled-coil region" evidence="12">
    <location>
        <begin position="1955"/>
        <end position="2007"/>
    </location>
</feature>
<feature type="compositionally biased region" description="Basic and acidic residues" evidence="13">
    <location>
        <begin position="577"/>
        <end position="614"/>
    </location>
</feature>
<feature type="compositionally biased region" description="Basic and acidic residues" evidence="13">
    <location>
        <begin position="372"/>
        <end position="404"/>
    </location>
</feature>
<dbReference type="FunFam" id="2.30.42.10:FF:000010">
    <property type="entry name" value="Neurabin-1 isoform 1"/>
    <property type="match status" value="1"/>
</dbReference>
<evidence type="ECO:0000256" key="5">
    <source>
        <dbReference type="ARBA" id="ARBA00022782"/>
    </source>
</evidence>
<feature type="region of interest" description="Disordered" evidence="13">
    <location>
        <begin position="1788"/>
        <end position="1828"/>
    </location>
</feature>
<feature type="compositionally biased region" description="Polar residues" evidence="13">
    <location>
        <begin position="837"/>
        <end position="866"/>
    </location>
</feature>
<dbReference type="PANTHER" id="PTHR16154">
    <property type="entry name" value="NEURABIN"/>
    <property type="match status" value="1"/>
</dbReference>
<keyword evidence="2" id="KW-0217">Developmental protein</keyword>
<evidence type="ECO:0000256" key="12">
    <source>
        <dbReference type="SAM" id="Coils"/>
    </source>
</evidence>
<keyword evidence="10" id="KW-0206">Cytoskeleton</keyword>
<feature type="region of interest" description="Disordered" evidence="13">
    <location>
        <begin position="1"/>
        <end position="68"/>
    </location>
</feature>
<dbReference type="GO" id="GO:0014069">
    <property type="term" value="C:postsynaptic density"/>
    <property type="evidence" value="ECO:0007669"/>
    <property type="project" value="TreeGrafter"/>
</dbReference>
<feature type="region of interest" description="Disordered" evidence="13">
    <location>
        <begin position="1574"/>
        <end position="1652"/>
    </location>
</feature>
<feature type="compositionally biased region" description="Basic and acidic residues" evidence="13">
    <location>
        <begin position="538"/>
        <end position="548"/>
    </location>
</feature>
<dbReference type="InterPro" id="IPR036034">
    <property type="entry name" value="PDZ_sf"/>
</dbReference>
<dbReference type="GO" id="GO:0015629">
    <property type="term" value="C:actin cytoskeleton"/>
    <property type="evidence" value="ECO:0007669"/>
    <property type="project" value="TreeGrafter"/>
</dbReference>
<dbReference type="PANTHER" id="PTHR16154:SF6">
    <property type="entry name" value="SPINOPHILIN, ISOFORM J"/>
    <property type="match status" value="1"/>
</dbReference>
<feature type="compositionally biased region" description="Low complexity" evidence="13">
    <location>
        <begin position="351"/>
        <end position="371"/>
    </location>
</feature>
<dbReference type="EMBL" id="CAXKWB010005549">
    <property type="protein sequence ID" value="CAL4078958.1"/>
    <property type="molecule type" value="Genomic_DNA"/>
</dbReference>
<feature type="compositionally biased region" description="Gly residues" evidence="13">
    <location>
        <begin position="1858"/>
        <end position="1877"/>
    </location>
</feature>
<dbReference type="PROSITE" id="PS50106">
    <property type="entry name" value="PDZ"/>
    <property type="match status" value="1"/>
</dbReference>
<sequence>RSPRGVTRDDTDDLDRRRERLQSSKSEDSLSREDKPSDSGGDQWSSVLQNRYGRSLKDTTKTSRSEDDVFRFDHYATKAEENSTAAVVSTYEAKAANGQTNSQTNLDSELQSSETNISSEVITSDNYSETKTTSEVVTSEIKSEAQISSETISSDSKSVNEASTSGSKLAFGVNIRARSSFSDAEASSEEDQDISSGEGARHASDNQTKANNAHADWRKERAAILGRSGLRHSQSEDDAPTKVQHRFEDVATLQSHWSPPSQYNQSQAAKTIKDESNVAETKRTQTYNKISNSAEQLSSESEVVECKESLVSLVEKKEHADLIVSESVVLKDSAKEKDIERKHESLTKSGESVSQRFISSSSVSQSETVRTSQREESSVVTSREELRLRKSKETTEEVNHRLKESISGQSTVPQTIAEKRNFFRREEAREERSEDSSTSSVQSVICRTEEDQKHTDVRLKSVNKSEDASEVGINVSLEEDKDVDLSSNKSEDGSAAPSEGGSVATSDGGSSVVVESLVIDTLSALKAETVYMSSSEDVSAHDDSRRDQSSISEDTTGVNPSRQDSTSMCEELVEDPCIERKDVRQQEEAPRYVEERLLNEAKSVTKEDIDHSEEPQQITEDLQTHQEPEGDDITGVRRRLFPDLIVECEAKGVDTSNDATKDVTPQTSQTESLAALDALIHGRTHSQSSSHAGSQPVTPRSTDQESQSQQEPQTLPAQVPEEKSVESQVTPQSPLMHTQISADYVTSPHIQLEETSLCEEPQTHVVQSKRDSHLSTEEEEIVYDHTVTSAQHKIQFCTTPVTVEGVLPRDDAEPDPLPPPIPPHGLEQRRPPPAYDTISTGSGETAVSSATEAEPTTINTAPTTSPAPEPMTADEAQRLLSANIIHQKRAGLLSDAEAHEVALLLSPSQDSPTSLQNSAPPVPPHYADVAPPVPPHYGPVEDEYDSRVASHFDPSLASPLSPEDAPSTPDSEISGDVLHVARVKEVLVEDGIHYLEDGHFWVEVPGLPENDEDDEFEPDLPYHAHTKLSFSQNPMQMFSTYSVSEYDRKNEDVDPVAASAEYELEKRVEKMDIFPVDIVKGDGGLGLSIIGMGVGADAGVEKLGIFVKTITSAGATETDGRIQVNDQIIEVDGKSLVGVTQVFAASVLKNTSGRVHFLIGREKDPDNSEVALLIKQSLQADREREERRRALGGPEYDPRIGQGLFDPLSSPSEENSRSEEVSSVQHNYASYMDAGGSSPTSPDAMSPPPEVFDMEGDTSDTSPDNDTALLRLKLKEGQYKHAMAEAEITKLKMKLVEAETKLLEQSSSNAELVELHSKVRDADEKLQAKLAEASTYQDMLEQSQGQFIVLEKKYYKAKKIIKEYQGRERDFLHREEYHITTLEEKDSHYNTLVKTLKDRVIQLEGELMSVQKEAGLPVGVPQDATTATYQLLHKHQHQQPKPLPATPPANLETEISDTENSDSANADDERANTVERKVAVKEELDQAVPPHELLDVSASRAKGELGMRGGLAGRHLPSLKKATSISSTSSQEQSIDEASMEDDLPEALKASAFEAPVHEGQEQHEDLSRIPAAAMQSPASPNQPPWMPTQPPPPYSQATKATTPTGAPPPYHHPPQQFATPIRPPHRTSDSPTSLPSWAHMGSEHYDPQRPEIPYRHPPPVAWVQPVNRAEISESSNMVLQQQQQHHLTAGRTPQQQSLAEQLKQLLAERETDSISQTPVKGQTDQCVRISRDASPSKPLPNSLVEDVRQAVMQADVSSTSLLGRKPIISGPVHLSSTAHVVPTGQMVAQAASPPQRSSNTSAVYSPGRESTTSPGSPRLGRSVAHGNIGVSANPAGVVLLSQRPLDQQQKNISGVDVGSGGELSSGPGSLGSGDEGSGASLGSQSSLCYPPQPTTERSKKSHMWQTAPVTDWTKEQVCQWLVVQGLEGCVGKFQSGGITGPRLLNLDARDLKNLALTSEEKNKIKRKVKELRLAVEKERKQVEKEKKEREKLMKKAEKLAKEAEKKKK</sequence>
<evidence type="ECO:0000256" key="10">
    <source>
        <dbReference type="ARBA" id="ARBA00023212"/>
    </source>
</evidence>
<evidence type="ECO:0000256" key="9">
    <source>
        <dbReference type="ARBA" id="ARBA00023203"/>
    </source>
</evidence>
<evidence type="ECO:0000256" key="2">
    <source>
        <dbReference type="ARBA" id="ARBA00022473"/>
    </source>
</evidence>
<dbReference type="GO" id="GO:0007015">
    <property type="term" value="P:actin filament organization"/>
    <property type="evidence" value="ECO:0007669"/>
    <property type="project" value="TreeGrafter"/>
</dbReference>
<feature type="region of interest" description="Disordered" evidence="13">
    <location>
        <begin position="1507"/>
        <end position="1541"/>
    </location>
</feature>
<keyword evidence="9" id="KW-0009">Actin-binding</keyword>
<feature type="compositionally biased region" description="Basic and acidic residues" evidence="13">
    <location>
        <begin position="1642"/>
        <end position="1652"/>
    </location>
</feature>
<feature type="compositionally biased region" description="Low complexity" evidence="13">
    <location>
        <begin position="1878"/>
        <end position="1888"/>
    </location>
</feature>
<feature type="region of interest" description="Disordered" evidence="13">
    <location>
        <begin position="96"/>
        <end position="242"/>
    </location>
</feature>
<feature type="coiled-coil region" evidence="12">
    <location>
        <begin position="1281"/>
        <end position="1332"/>
    </location>
</feature>
<evidence type="ECO:0000256" key="7">
    <source>
        <dbReference type="ARBA" id="ARBA00023018"/>
    </source>
</evidence>
<feature type="region of interest" description="Disordered" evidence="13">
    <location>
        <begin position="333"/>
        <end position="510"/>
    </location>
</feature>
<feature type="compositionally biased region" description="Polar residues" evidence="13">
    <location>
        <begin position="40"/>
        <end position="49"/>
    </location>
</feature>
<feature type="compositionally biased region" description="Pro residues" evidence="13">
    <location>
        <begin position="1581"/>
        <end position="1595"/>
    </location>
</feature>
<feature type="compositionally biased region" description="Basic and acidic residues" evidence="13">
    <location>
        <begin position="417"/>
        <end position="435"/>
    </location>
</feature>